<evidence type="ECO:0000313" key="1">
    <source>
        <dbReference type="EMBL" id="KAF4626584.1"/>
    </source>
</evidence>
<sequence>MAQNLTPDELESLFHWSKFGQQGEPSNRRIQSTEFREISGFLIPVVSTWGVPVPRAEFSKLINGFLPSSMDNKWFVYADGPDARGNAVVYMVRSWTGYKLVELKIKVPVDEDGKFAEEDSKITEITWESSQERYTDQTEEGAKEMAREVCNWVLDVKLG</sequence>
<comment type="caution">
    <text evidence="1">The sequence shown here is derived from an EMBL/GenBank/DDBJ whole genome shotgun (WGS) entry which is preliminary data.</text>
</comment>
<organism evidence="1 2">
    <name type="scientific">Cudoniella acicularis</name>
    <dbReference type="NCBI Taxonomy" id="354080"/>
    <lineage>
        <taxon>Eukaryota</taxon>
        <taxon>Fungi</taxon>
        <taxon>Dikarya</taxon>
        <taxon>Ascomycota</taxon>
        <taxon>Pezizomycotina</taxon>
        <taxon>Leotiomycetes</taxon>
        <taxon>Helotiales</taxon>
        <taxon>Tricladiaceae</taxon>
        <taxon>Cudoniella</taxon>
    </lineage>
</organism>
<evidence type="ECO:0000313" key="2">
    <source>
        <dbReference type="Proteomes" id="UP000566819"/>
    </source>
</evidence>
<gene>
    <name evidence="1" type="ORF">G7Y89_g11578</name>
</gene>
<keyword evidence="2" id="KW-1185">Reference proteome</keyword>
<dbReference type="EMBL" id="JAAMPI010001127">
    <property type="protein sequence ID" value="KAF4626584.1"/>
    <property type="molecule type" value="Genomic_DNA"/>
</dbReference>
<dbReference type="AlphaFoldDB" id="A0A8H4RAK7"/>
<dbReference type="Proteomes" id="UP000566819">
    <property type="component" value="Unassembled WGS sequence"/>
</dbReference>
<name>A0A8H4RAK7_9HELO</name>
<protein>
    <submittedName>
        <fullName evidence="1">Uncharacterized protein</fullName>
    </submittedName>
</protein>
<accession>A0A8H4RAK7</accession>
<reference evidence="1 2" key="1">
    <citation type="submission" date="2020-03" db="EMBL/GenBank/DDBJ databases">
        <title>Draft Genome Sequence of Cudoniella acicularis.</title>
        <authorList>
            <person name="Buettner E."/>
            <person name="Kellner H."/>
        </authorList>
    </citation>
    <scope>NUCLEOTIDE SEQUENCE [LARGE SCALE GENOMIC DNA]</scope>
    <source>
        <strain evidence="1 2">DSM 108380</strain>
    </source>
</reference>
<dbReference type="OrthoDB" id="4521980at2759"/>
<proteinExistence type="predicted"/>